<keyword evidence="8" id="KW-0464">Manganese</keyword>
<dbReference type="Gene3D" id="3.60.40.10">
    <property type="entry name" value="PPM-type phosphatase domain"/>
    <property type="match status" value="2"/>
</dbReference>
<evidence type="ECO:0000259" key="11">
    <source>
        <dbReference type="PROSITE" id="PS51746"/>
    </source>
</evidence>
<dbReference type="PANTHER" id="PTHR13832:SF803">
    <property type="entry name" value="PROTEIN PHOSPHATASE 1G"/>
    <property type="match status" value="1"/>
</dbReference>
<dbReference type="WBParaSite" id="nRc.2.0.1.t37282-RA">
    <property type="protein sequence ID" value="nRc.2.0.1.t37282-RA"/>
    <property type="gene ID" value="nRc.2.0.1.g37282"/>
</dbReference>
<dbReference type="InterPro" id="IPR036457">
    <property type="entry name" value="PPM-type-like_dom_sf"/>
</dbReference>
<proteinExistence type="inferred from homology"/>
<evidence type="ECO:0000256" key="5">
    <source>
        <dbReference type="ARBA" id="ARBA00022801"/>
    </source>
</evidence>
<feature type="compositionally biased region" description="Acidic residues" evidence="10">
    <location>
        <begin position="342"/>
        <end position="370"/>
    </location>
</feature>
<organism evidence="12 13">
    <name type="scientific">Romanomermis culicivorax</name>
    <name type="common">Nematode worm</name>
    <dbReference type="NCBI Taxonomy" id="13658"/>
    <lineage>
        <taxon>Eukaryota</taxon>
        <taxon>Metazoa</taxon>
        <taxon>Ecdysozoa</taxon>
        <taxon>Nematoda</taxon>
        <taxon>Enoplea</taxon>
        <taxon>Dorylaimia</taxon>
        <taxon>Mermithida</taxon>
        <taxon>Mermithoidea</taxon>
        <taxon>Mermithidae</taxon>
        <taxon>Romanomermis</taxon>
    </lineage>
</organism>
<feature type="compositionally biased region" description="Polar residues" evidence="10">
    <location>
        <begin position="230"/>
        <end position="240"/>
    </location>
</feature>
<dbReference type="OMA" id="YCAMKLP"/>
<name>A0A915KEY4_ROMCU</name>
<comment type="cofactor">
    <cofactor evidence="1">
        <name>Mn(2+)</name>
        <dbReference type="ChEBI" id="CHEBI:29035"/>
    </cofactor>
</comment>
<sequence>MGAYLSEPVCEKISEAGENNRIRYGASAMQGWRMQQEDAHNCIPDFDNGASFFAVYDGHGGMEVSKFASDEFPQTLTSMDDWKNGQISQALENAFLKFDEKLLEPEIIEKMNEISGVSDAEEKEDEDDEDKTRLLEEASLPLEEVLSRYGVTLRRKKRDSGDSSASDVEETERAKQDIPAKNTKKQEKPVKRDANGVVKSPTKDDNPPDDPKIRTENDGLEPESKKVRLISTTTESTMNDITRPVVESLDSKLDTEVSSSTENEISPADSVRNGSKNEAKIEMKEEDTVGEDMKIECRKVETNEKGEVICESTEIIECHRENGKAQNQKSVSDQPNEKKDGDEDEEEDDEEYEESGEQGDDEEDDDEEDDEKRMMKKKKRREKETWNAKPGNSSGTTACVLVIKDDQVYVANAGDSRCVLCRNGKALDLSIDHKPEDDVERRRVEAAGGAITADGRVNGGLNMSRALGDHFYKSNEKLPLKDQMISPLPDIQVEKLQDDDMFLVLACDGIW</sequence>
<feature type="compositionally biased region" description="Basic and acidic residues" evidence="10">
    <location>
        <begin position="171"/>
        <end position="194"/>
    </location>
</feature>
<feature type="region of interest" description="Disordered" evidence="10">
    <location>
        <begin position="154"/>
        <end position="287"/>
    </location>
</feature>
<dbReference type="InterPro" id="IPR001932">
    <property type="entry name" value="PPM-type_phosphatase-like_dom"/>
</dbReference>
<dbReference type="SMART" id="SM00332">
    <property type="entry name" value="PP2Cc"/>
    <property type="match status" value="1"/>
</dbReference>
<feature type="compositionally biased region" description="Acidic residues" evidence="10">
    <location>
        <begin position="119"/>
        <end position="129"/>
    </location>
</feature>
<evidence type="ECO:0000256" key="2">
    <source>
        <dbReference type="ARBA" id="ARBA00006702"/>
    </source>
</evidence>
<dbReference type="SUPFAM" id="SSF81606">
    <property type="entry name" value="PP2C-like"/>
    <property type="match status" value="2"/>
</dbReference>
<dbReference type="InterPro" id="IPR000222">
    <property type="entry name" value="PP2C_BS"/>
</dbReference>
<dbReference type="CDD" id="cd00143">
    <property type="entry name" value="PP2Cc"/>
    <property type="match status" value="2"/>
</dbReference>
<evidence type="ECO:0000256" key="7">
    <source>
        <dbReference type="ARBA" id="ARBA00022912"/>
    </source>
</evidence>
<evidence type="ECO:0000256" key="3">
    <source>
        <dbReference type="ARBA" id="ARBA00013081"/>
    </source>
</evidence>
<keyword evidence="5 9" id="KW-0378">Hydrolase</keyword>
<comment type="similarity">
    <text evidence="2 9">Belongs to the PP2C family.</text>
</comment>
<keyword evidence="7 9" id="KW-0904">Protein phosphatase</keyword>
<feature type="compositionally biased region" description="Basic and acidic residues" evidence="10">
    <location>
        <begin position="201"/>
        <end position="226"/>
    </location>
</feature>
<dbReference type="GO" id="GO:0004722">
    <property type="term" value="F:protein serine/threonine phosphatase activity"/>
    <property type="evidence" value="ECO:0007669"/>
    <property type="project" value="UniProtKB-EC"/>
</dbReference>
<feature type="domain" description="PPM-type phosphatase" evidence="11">
    <location>
        <begin position="23"/>
        <end position="511"/>
    </location>
</feature>
<evidence type="ECO:0000256" key="10">
    <source>
        <dbReference type="SAM" id="MobiDB-lite"/>
    </source>
</evidence>
<feature type="region of interest" description="Disordered" evidence="10">
    <location>
        <begin position="113"/>
        <end position="138"/>
    </location>
</feature>
<dbReference type="EC" id="3.1.3.16" evidence="3"/>
<evidence type="ECO:0000256" key="9">
    <source>
        <dbReference type="RuleBase" id="RU003465"/>
    </source>
</evidence>
<dbReference type="Pfam" id="PF00481">
    <property type="entry name" value="PP2C"/>
    <property type="match status" value="2"/>
</dbReference>
<evidence type="ECO:0000256" key="4">
    <source>
        <dbReference type="ARBA" id="ARBA00022723"/>
    </source>
</evidence>
<dbReference type="PROSITE" id="PS51746">
    <property type="entry name" value="PPM_2"/>
    <property type="match status" value="1"/>
</dbReference>
<dbReference type="AlphaFoldDB" id="A0A915KEY4"/>
<keyword evidence="12" id="KW-1185">Reference proteome</keyword>
<evidence type="ECO:0000313" key="12">
    <source>
        <dbReference type="Proteomes" id="UP000887565"/>
    </source>
</evidence>
<evidence type="ECO:0000256" key="8">
    <source>
        <dbReference type="ARBA" id="ARBA00023211"/>
    </source>
</evidence>
<feature type="region of interest" description="Disordered" evidence="10">
    <location>
        <begin position="320"/>
        <end position="396"/>
    </location>
</feature>
<keyword evidence="4" id="KW-0479">Metal-binding</keyword>
<dbReference type="Proteomes" id="UP000887565">
    <property type="component" value="Unplaced"/>
</dbReference>
<keyword evidence="6" id="KW-0460">Magnesium</keyword>
<reference evidence="13" key="1">
    <citation type="submission" date="2022-11" db="UniProtKB">
        <authorList>
            <consortium name="WormBaseParasite"/>
        </authorList>
    </citation>
    <scope>IDENTIFICATION</scope>
</reference>
<dbReference type="PROSITE" id="PS01032">
    <property type="entry name" value="PPM_1"/>
    <property type="match status" value="1"/>
</dbReference>
<dbReference type="PANTHER" id="PTHR13832">
    <property type="entry name" value="PROTEIN PHOSPHATASE 2C"/>
    <property type="match status" value="1"/>
</dbReference>
<protein>
    <recommendedName>
        <fullName evidence="3">protein-serine/threonine phosphatase</fullName>
        <ecNumber evidence="3">3.1.3.16</ecNumber>
    </recommendedName>
</protein>
<dbReference type="InterPro" id="IPR015655">
    <property type="entry name" value="PP2C"/>
</dbReference>
<feature type="compositionally biased region" description="Polar residues" evidence="10">
    <location>
        <begin position="324"/>
        <end position="334"/>
    </location>
</feature>
<dbReference type="GO" id="GO:0046872">
    <property type="term" value="F:metal ion binding"/>
    <property type="evidence" value="ECO:0007669"/>
    <property type="project" value="UniProtKB-KW"/>
</dbReference>
<evidence type="ECO:0000256" key="1">
    <source>
        <dbReference type="ARBA" id="ARBA00001936"/>
    </source>
</evidence>
<evidence type="ECO:0000256" key="6">
    <source>
        <dbReference type="ARBA" id="ARBA00022842"/>
    </source>
</evidence>
<evidence type="ECO:0000313" key="13">
    <source>
        <dbReference type="WBParaSite" id="nRc.2.0.1.t37282-RA"/>
    </source>
</evidence>
<feature type="compositionally biased region" description="Basic and acidic residues" evidence="10">
    <location>
        <begin position="275"/>
        <end position="287"/>
    </location>
</feature>
<accession>A0A915KEY4</accession>